<dbReference type="Proteomes" id="UP000230214">
    <property type="component" value="Unassembled WGS sequence"/>
</dbReference>
<proteinExistence type="predicted"/>
<protein>
    <submittedName>
        <fullName evidence="2">Uncharacterized protein</fullName>
    </submittedName>
</protein>
<comment type="caution">
    <text evidence="2">The sequence shown here is derived from an EMBL/GenBank/DDBJ whole genome shotgun (WGS) entry which is preliminary data.</text>
</comment>
<gene>
    <name evidence="2" type="ORF">COV24_04650</name>
</gene>
<keyword evidence="1" id="KW-0812">Transmembrane</keyword>
<evidence type="ECO:0000256" key="1">
    <source>
        <dbReference type="SAM" id="Phobius"/>
    </source>
</evidence>
<dbReference type="EMBL" id="PCXU01000039">
    <property type="protein sequence ID" value="PIR43091.1"/>
    <property type="molecule type" value="Genomic_DNA"/>
</dbReference>
<evidence type="ECO:0000313" key="3">
    <source>
        <dbReference type="Proteomes" id="UP000230214"/>
    </source>
</evidence>
<sequence>MTGIIEEKKDLKNYKTKGYLGCLPFILAFIIVIFFIISKTSYIDLPNLCYIGVEGDLIKGDENSIRASLKYIKNNKPSEYKNVCKYVDSIIESYCISADGRVAPLYGYDQPGCYVKGSKVVYVIPQKQQYSTVVEDRAKNIIKYANYSKDFWTK</sequence>
<accession>A0A2H0R991</accession>
<keyword evidence="1" id="KW-0472">Membrane</keyword>
<name>A0A2H0R991_UNCKA</name>
<organism evidence="2 3">
    <name type="scientific">candidate division WWE3 bacterium CG10_big_fil_rev_8_21_14_0_10_32_10</name>
    <dbReference type="NCBI Taxonomy" id="1975090"/>
    <lineage>
        <taxon>Bacteria</taxon>
        <taxon>Katanobacteria</taxon>
    </lineage>
</organism>
<keyword evidence="1" id="KW-1133">Transmembrane helix</keyword>
<dbReference type="AlphaFoldDB" id="A0A2H0R991"/>
<evidence type="ECO:0000313" key="2">
    <source>
        <dbReference type="EMBL" id="PIR43091.1"/>
    </source>
</evidence>
<feature type="transmembrane region" description="Helical" evidence="1">
    <location>
        <begin position="18"/>
        <end position="37"/>
    </location>
</feature>
<reference evidence="2 3" key="1">
    <citation type="submission" date="2017-09" db="EMBL/GenBank/DDBJ databases">
        <title>Depth-based differentiation of microbial function through sediment-hosted aquifers and enrichment of novel symbionts in the deep terrestrial subsurface.</title>
        <authorList>
            <person name="Probst A.J."/>
            <person name="Ladd B."/>
            <person name="Jarett J.K."/>
            <person name="Geller-Mcgrath D.E."/>
            <person name="Sieber C.M."/>
            <person name="Emerson J.B."/>
            <person name="Anantharaman K."/>
            <person name="Thomas B.C."/>
            <person name="Malmstrom R."/>
            <person name="Stieglmeier M."/>
            <person name="Klingl A."/>
            <person name="Woyke T."/>
            <person name="Ryan C.M."/>
            <person name="Banfield J.F."/>
        </authorList>
    </citation>
    <scope>NUCLEOTIDE SEQUENCE [LARGE SCALE GENOMIC DNA]</scope>
    <source>
        <strain evidence="2">CG10_big_fil_rev_8_21_14_0_10_32_10</strain>
    </source>
</reference>